<gene>
    <name evidence="1" type="ORF">A245_30753</name>
</gene>
<name>A0A656JRM5_PSESF</name>
<reference evidence="1 2" key="1">
    <citation type="journal article" date="2013" name="PLoS Pathog.">
        <title>Genomic analysis of the Kiwifruit pathogen Pseudomonas syringae pv. actinidiae provides insight into the origins of an emergent plant disease.</title>
        <authorList>
            <person name="McCann H.C."/>
            <person name="Rikkerink E.H."/>
            <person name="Bertels F."/>
            <person name="Fiers M."/>
            <person name="Lu A."/>
            <person name="Rees-George J."/>
            <person name="Andersen M.T."/>
            <person name="Gleave A.P."/>
            <person name="Haubold B."/>
            <person name="Wohlers M.W."/>
            <person name="Guttman D.S."/>
            <person name="Wang P.W."/>
            <person name="Straub C."/>
            <person name="Vanneste J.L."/>
            <person name="Rainey P.B."/>
            <person name="Templeton M.D."/>
        </authorList>
    </citation>
    <scope>NUCLEOTIDE SEQUENCE [LARGE SCALE GENOMIC DNA]</scope>
    <source>
        <strain evidence="1 2">ICMP 19096</strain>
    </source>
</reference>
<dbReference type="EMBL" id="AOKF01002613">
    <property type="protein sequence ID" value="EPN47562.1"/>
    <property type="molecule type" value="Genomic_DNA"/>
</dbReference>
<accession>A0A656JRM5</accession>
<dbReference type="InterPro" id="IPR006691">
    <property type="entry name" value="GyrA/parC_rep"/>
</dbReference>
<feature type="non-terminal residue" evidence="1">
    <location>
        <position position="1"/>
    </location>
</feature>
<dbReference type="GO" id="GO:0006265">
    <property type="term" value="P:DNA topological change"/>
    <property type="evidence" value="ECO:0007669"/>
    <property type="project" value="InterPro"/>
</dbReference>
<dbReference type="Proteomes" id="UP000018849">
    <property type="component" value="Unassembled WGS sequence"/>
</dbReference>
<organism evidence="1 2">
    <name type="scientific">Pseudomonas syringae pv. actinidiae ICMP 19096</name>
    <dbReference type="NCBI Taxonomy" id="1194405"/>
    <lineage>
        <taxon>Bacteria</taxon>
        <taxon>Pseudomonadati</taxon>
        <taxon>Pseudomonadota</taxon>
        <taxon>Gammaproteobacteria</taxon>
        <taxon>Pseudomonadales</taxon>
        <taxon>Pseudomonadaceae</taxon>
        <taxon>Pseudomonas</taxon>
        <taxon>Pseudomonas syringae</taxon>
    </lineage>
</organism>
<dbReference type="SUPFAM" id="SSF101904">
    <property type="entry name" value="GyrA/ParC C-terminal domain-like"/>
    <property type="match status" value="1"/>
</dbReference>
<proteinExistence type="predicted"/>
<dbReference type="GO" id="GO:0003916">
    <property type="term" value="F:DNA topoisomerase activity"/>
    <property type="evidence" value="ECO:0007669"/>
    <property type="project" value="InterPro"/>
</dbReference>
<evidence type="ECO:0000313" key="2">
    <source>
        <dbReference type="Proteomes" id="UP000018849"/>
    </source>
</evidence>
<dbReference type="GO" id="GO:0005524">
    <property type="term" value="F:ATP binding"/>
    <property type="evidence" value="ECO:0007669"/>
    <property type="project" value="InterPro"/>
</dbReference>
<keyword evidence="1" id="KW-0413">Isomerase</keyword>
<protein>
    <submittedName>
        <fullName evidence="1">DNA topoisomerase IV subunit A</fullName>
        <ecNumber evidence="1">5.99.1.-</ecNumber>
    </submittedName>
</protein>
<comment type="caution">
    <text evidence="1">The sequence shown here is derived from an EMBL/GenBank/DDBJ whole genome shotgun (WGS) entry which is preliminary data.</text>
</comment>
<dbReference type="EC" id="5.99.1.-" evidence="1"/>
<dbReference type="InterPro" id="IPR035516">
    <property type="entry name" value="Gyrase/topoIV_suA_C"/>
</dbReference>
<dbReference type="GO" id="GO:0003677">
    <property type="term" value="F:DNA binding"/>
    <property type="evidence" value="ECO:0007669"/>
    <property type="project" value="InterPro"/>
</dbReference>
<evidence type="ECO:0000313" key="1">
    <source>
        <dbReference type="EMBL" id="EPN47562.1"/>
    </source>
</evidence>
<dbReference type="Pfam" id="PF03989">
    <property type="entry name" value="DNA_gyraseA_C"/>
    <property type="match status" value="2"/>
</dbReference>
<dbReference type="AlphaFoldDB" id="A0A656JRM5"/>
<sequence>PLTGKLQPPPGATFECVLLPEDDALYVIASDAGYGFVVKGEDLQAKNKAGKALLSLPGGAKVILPRPVADREQNWLAAVTTEGRLLVFKVSDLPQLGKGKGNKIIGIPGERVASREEYVTDLAVITQGATLVLQAGKRTLSLKPEDLEHYKGERGRRGNKLPRGFQRVDALLVENS</sequence>
<dbReference type="Gene3D" id="2.120.10.90">
    <property type="entry name" value="DNA gyrase/topoisomerase IV, subunit A, C-terminal"/>
    <property type="match status" value="1"/>
</dbReference>